<dbReference type="PROSITE" id="PS00839">
    <property type="entry name" value="SUMT_1"/>
    <property type="match status" value="1"/>
</dbReference>
<dbReference type="KEGG" id="cld:CLSPO_c09450"/>
<evidence type="ECO:0000313" key="9">
    <source>
        <dbReference type="EMBL" id="NFR62854.1"/>
    </source>
</evidence>
<evidence type="ECO:0000313" key="10">
    <source>
        <dbReference type="EMBL" id="PHH01105.1"/>
    </source>
</evidence>
<evidence type="ECO:0000256" key="1">
    <source>
        <dbReference type="ARBA" id="ARBA00004953"/>
    </source>
</evidence>
<dbReference type="Proteomes" id="UP000223854">
    <property type="component" value="Unassembled WGS sequence"/>
</dbReference>
<gene>
    <name evidence="9" type="primary">cobM</name>
    <name evidence="8" type="synonym">cbiF</name>
    <name evidence="8" type="ORF">CLSPO_c09450</name>
    <name evidence="10" type="ORF">CRX47_15085</name>
    <name evidence="9" type="ORF">FDF70_15520</name>
</gene>
<dbReference type="InterPro" id="IPR003043">
    <property type="entry name" value="Uropor_MeTrfase_CS"/>
</dbReference>
<evidence type="ECO:0000256" key="4">
    <source>
        <dbReference type="ARBA" id="ARBA00022603"/>
    </source>
</evidence>
<organism evidence="9 13">
    <name type="scientific">Clostridium sporogenes</name>
    <dbReference type="NCBI Taxonomy" id="1509"/>
    <lineage>
        <taxon>Bacteria</taxon>
        <taxon>Bacillati</taxon>
        <taxon>Bacillota</taxon>
        <taxon>Clostridia</taxon>
        <taxon>Eubacteriales</taxon>
        <taxon>Clostridiaceae</taxon>
        <taxon>Clostridium</taxon>
    </lineage>
</organism>
<name>A0A7X5SZH0_CLOSG</name>
<keyword evidence="4 9" id="KW-0489">Methyltransferase</keyword>
<dbReference type="GeneID" id="92937695"/>
<keyword evidence="6" id="KW-0949">S-adenosyl-L-methionine</keyword>
<dbReference type="InterPro" id="IPR014777">
    <property type="entry name" value="4pyrrole_Mease_sub1"/>
</dbReference>
<dbReference type="CDD" id="cd11641">
    <property type="entry name" value="Precorrin-4_C11-MT"/>
    <property type="match status" value="1"/>
</dbReference>
<dbReference type="Gene3D" id="3.30.950.10">
    <property type="entry name" value="Methyltransferase, Cobalt-precorrin-4 Transmethylase, Domain 2"/>
    <property type="match status" value="1"/>
</dbReference>
<protein>
    <submittedName>
        <fullName evidence="8 9">Precorrin-4 C(11)-methyltransferase</fullName>
        <ecNumber evidence="9">2.1.1.133</ecNumber>
        <ecNumber evidence="8">2.1.1.271</ecNumber>
    </submittedName>
</protein>
<dbReference type="PANTHER" id="PTHR45790">
    <property type="entry name" value="SIROHEME SYNTHASE-RELATED"/>
    <property type="match status" value="1"/>
</dbReference>
<feature type="domain" description="Tetrapyrrole methylase" evidence="7">
    <location>
        <begin position="4"/>
        <end position="209"/>
    </location>
</feature>
<dbReference type="GO" id="GO:0032259">
    <property type="term" value="P:methylation"/>
    <property type="evidence" value="ECO:0007669"/>
    <property type="project" value="UniProtKB-KW"/>
</dbReference>
<dbReference type="InterPro" id="IPR035996">
    <property type="entry name" value="4pyrrol_Methylase_sf"/>
</dbReference>
<dbReference type="EC" id="2.1.1.133" evidence="9"/>
<keyword evidence="5 9" id="KW-0808">Transferase</keyword>
<proteinExistence type="inferred from homology"/>
<comment type="similarity">
    <text evidence="2">Belongs to the precorrin methyltransferase family.</text>
</comment>
<reference evidence="10 12" key="3">
    <citation type="submission" date="2017-09" db="EMBL/GenBank/DDBJ databases">
        <title>FDA dAtabase for Regulatory Grade micrObial Sequences (FDA-ARGOS): Supporting development and validation of Infectious Disease Dx tests.</title>
        <authorList>
            <person name="Kerrigan L."/>
            <person name="Long C."/>
            <person name="Tallon L.J."/>
            <person name="Sadzewicz L."/>
            <person name="Ott S."/>
            <person name="Zhao X."/>
            <person name="Nagaraj S."/>
            <person name="Vavikolanu K."/>
            <person name="Aluvathingal J."/>
            <person name="Nadendla S."/>
            <person name="Sichtig H."/>
        </authorList>
    </citation>
    <scope>NUCLEOTIDE SEQUENCE [LARGE SCALE GENOMIC DNA]</scope>
    <source>
        <strain evidence="10 12">FDAARGOS_423</strain>
    </source>
</reference>
<dbReference type="SUPFAM" id="SSF53790">
    <property type="entry name" value="Tetrapyrrole methylase"/>
    <property type="match status" value="1"/>
</dbReference>
<comment type="pathway">
    <text evidence="1">Cofactor biosynthesis; adenosylcobalamin biosynthesis.</text>
</comment>
<dbReference type="EMBL" id="SXCS01000009">
    <property type="protein sequence ID" value="NFR62854.1"/>
    <property type="molecule type" value="Genomic_DNA"/>
</dbReference>
<dbReference type="EC" id="2.1.1.271" evidence="8"/>
<reference evidence="8 11" key="2">
    <citation type="journal article" date="2015" name="PLoS ONE">
        <title>A universal mariner transposon system for forward genetic studies in the genus clostridium.</title>
        <authorList>
            <person name="Zhang Y."/>
            <person name="Grosse-Honebrink A."/>
            <person name="Minton N.P."/>
        </authorList>
    </citation>
    <scope>NUCLEOTIDE SEQUENCE [LARGE SCALE GENOMIC DNA]</scope>
    <source>
        <strain evidence="8 11">NCIMB 10696</strain>
    </source>
</reference>
<sequence>MESKVYFIGAGPGDPDLITVKGRDILSKADVVIYAGSLVSKEHLDYCKEGVEVYNSASMTLKEVIKVIEKAHNENKSIVRLHTGDPSIYGAIKEQMDELDKLNICYEVVPGVSSFAAAAASIKKEFTLPGVSQTLILTRVEGRTPVPEKEDLEVLASRGASMALFLSVGMIDKVASKLKKGYGRNVPIAVIQRATWQDEKIVIGTLDDIAKKVKDANITKTAQILVGDFIDCKYDKSLLYDEKFTHEFRKGINK</sequence>
<evidence type="ECO:0000256" key="2">
    <source>
        <dbReference type="ARBA" id="ARBA00005879"/>
    </source>
</evidence>
<accession>A0A7X5SZH0</accession>
<dbReference type="InterPro" id="IPR000878">
    <property type="entry name" value="4pyrrol_Mease"/>
</dbReference>
<evidence type="ECO:0000256" key="5">
    <source>
        <dbReference type="ARBA" id="ARBA00022679"/>
    </source>
</evidence>
<dbReference type="EMBL" id="PDLH01000007">
    <property type="protein sequence ID" value="PHH01105.1"/>
    <property type="molecule type" value="Genomic_DNA"/>
</dbReference>
<dbReference type="RefSeq" id="WP_003492518.1">
    <property type="nucleotide sequence ID" value="NZ_CBCRVC010000002.1"/>
</dbReference>
<keyword evidence="3" id="KW-0169">Cobalamin biosynthesis</keyword>
<evidence type="ECO:0000313" key="11">
    <source>
        <dbReference type="Proteomes" id="UP000033052"/>
    </source>
</evidence>
<evidence type="ECO:0000259" key="7">
    <source>
        <dbReference type="Pfam" id="PF00590"/>
    </source>
</evidence>
<dbReference type="Gene3D" id="3.40.1010.10">
    <property type="entry name" value="Cobalt-precorrin-4 Transmethylase, Domain 1"/>
    <property type="match status" value="1"/>
</dbReference>
<dbReference type="InterPro" id="IPR014776">
    <property type="entry name" value="4pyrrole_Mease_sub2"/>
</dbReference>
<evidence type="ECO:0000256" key="6">
    <source>
        <dbReference type="ARBA" id="ARBA00022691"/>
    </source>
</evidence>
<dbReference type="Proteomes" id="UP000033052">
    <property type="component" value="Chromosome"/>
</dbReference>
<evidence type="ECO:0000313" key="8">
    <source>
        <dbReference type="EMBL" id="AKC61665.1"/>
    </source>
</evidence>
<dbReference type="AlphaFoldDB" id="A0A7X5SZH0"/>
<dbReference type="PANTHER" id="PTHR45790:SF4">
    <property type="entry name" value="COBALT-PRECORRIN-4 C(11)-METHYLTRANSFERASE"/>
    <property type="match status" value="1"/>
</dbReference>
<keyword evidence="12" id="KW-1185">Reference proteome</keyword>
<dbReference type="EMBL" id="CP009225">
    <property type="protein sequence ID" value="AKC61665.1"/>
    <property type="molecule type" value="Genomic_DNA"/>
</dbReference>
<dbReference type="UniPathway" id="UPA00148"/>
<reference evidence="9 13" key="4">
    <citation type="submission" date="2019-04" db="EMBL/GenBank/DDBJ databases">
        <title>Genome sequencing of Clostridium botulinum Groups I-IV and Clostridium butyricum.</title>
        <authorList>
            <person name="Brunt J."/>
            <person name="Van Vliet A.H.M."/>
            <person name="Stringer S.C."/>
            <person name="Carter A.T."/>
            <person name="Peck M.W."/>
        </authorList>
    </citation>
    <scope>NUCLEOTIDE SEQUENCE [LARGE SCALE GENOMIC DNA]</scope>
    <source>
        <strain evidence="9 13">IFR 18/108</strain>
    </source>
</reference>
<reference evidence="8" key="1">
    <citation type="submission" date="2014-08" db="EMBL/GenBank/DDBJ databases">
        <authorList>
            <person name="Kubiak A."/>
            <person name="Poehlein A."/>
            <person name="Daniel R."/>
            <person name="Minton N.P."/>
        </authorList>
    </citation>
    <scope>NUCLEOTIDE SEQUENCE</scope>
    <source>
        <strain evidence="8">NCIMB 10696</strain>
    </source>
</reference>
<evidence type="ECO:0000313" key="12">
    <source>
        <dbReference type="Proteomes" id="UP000223854"/>
    </source>
</evidence>
<dbReference type="InterPro" id="IPR006362">
    <property type="entry name" value="Cbl_synth_CobM/CibF"/>
</dbReference>
<dbReference type="NCBIfam" id="TIGR01465">
    <property type="entry name" value="cobM_cbiF"/>
    <property type="match status" value="1"/>
</dbReference>
<dbReference type="GO" id="GO:0046026">
    <property type="term" value="F:precorrin-4 C11-methyltransferase activity"/>
    <property type="evidence" value="ECO:0007669"/>
    <property type="project" value="UniProtKB-EC"/>
</dbReference>
<dbReference type="InterPro" id="IPR050161">
    <property type="entry name" value="Siro_Cobalamin_biosynth"/>
</dbReference>
<dbReference type="GO" id="GO:0009236">
    <property type="term" value="P:cobalamin biosynthetic process"/>
    <property type="evidence" value="ECO:0007669"/>
    <property type="project" value="UniProtKB-UniPathway"/>
</dbReference>
<evidence type="ECO:0000313" key="13">
    <source>
        <dbReference type="Proteomes" id="UP000486601"/>
    </source>
</evidence>
<evidence type="ECO:0000256" key="3">
    <source>
        <dbReference type="ARBA" id="ARBA00022573"/>
    </source>
</evidence>
<dbReference type="Pfam" id="PF00590">
    <property type="entry name" value="TP_methylase"/>
    <property type="match status" value="1"/>
</dbReference>
<dbReference type="Proteomes" id="UP000486601">
    <property type="component" value="Unassembled WGS sequence"/>
</dbReference>